<proteinExistence type="predicted"/>
<evidence type="ECO:0000313" key="3">
    <source>
        <dbReference type="Proteomes" id="UP001620626"/>
    </source>
</evidence>
<comment type="caution">
    <text evidence="2">The sequence shown here is derived from an EMBL/GenBank/DDBJ whole genome shotgun (WGS) entry which is preliminary data.</text>
</comment>
<feature type="signal peptide" evidence="1">
    <location>
        <begin position="1"/>
        <end position="21"/>
    </location>
</feature>
<evidence type="ECO:0000256" key="1">
    <source>
        <dbReference type="SAM" id="SignalP"/>
    </source>
</evidence>
<keyword evidence="3" id="KW-1185">Reference proteome</keyword>
<gene>
    <name evidence="2" type="ORF">niasHT_032645</name>
</gene>
<accession>A0ABD2J5T5</accession>
<dbReference type="AlphaFoldDB" id="A0ABD2J5T5"/>
<dbReference type="EMBL" id="JBICBT010001125">
    <property type="protein sequence ID" value="KAL3081963.1"/>
    <property type="molecule type" value="Genomic_DNA"/>
</dbReference>
<sequence>MIHQLFCIAHLLLLIVTVTDSRDTKDLFTYIGNKYKIASCRKPAKCRSTCEAGAMHMCVFKNGFKAEDIKGCCADGYDIECCVKPLPKEIALHERCKYEESNCLCGWGACIKRQGWAAGGCCDEGFEFRCCQSTDLVKYMQAKDECKDKEQMCLCGFEKVNHYIMGMCCDDGSCLCCRKVLLPTKNVIDCQKDLPCNNTGYGQNCVDMFSCNAYCVWNEGFKESPCCKENYTAICWNYAPRPAKMFLSTAQCFEKPEIRISMEVLLNFNKETDSYCASHAYMMPDSFLHTIKELAGEVVEAGSVRVAVTPQTAILLSFLMVASLLYVMGSG</sequence>
<name>A0ABD2J5T5_9BILA</name>
<dbReference type="Proteomes" id="UP001620626">
    <property type="component" value="Unassembled WGS sequence"/>
</dbReference>
<organism evidence="2 3">
    <name type="scientific">Heterodera trifolii</name>
    <dbReference type="NCBI Taxonomy" id="157864"/>
    <lineage>
        <taxon>Eukaryota</taxon>
        <taxon>Metazoa</taxon>
        <taxon>Ecdysozoa</taxon>
        <taxon>Nematoda</taxon>
        <taxon>Chromadorea</taxon>
        <taxon>Rhabditida</taxon>
        <taxon>Tylenchina</taxon>
        <taxon>Tylenchomorpha</taxon>
        <taxon>Tylenchoidea</taxon>
        <taxon>Heteroderidae</taxon>
        <taxon>Heteroderinae</taxon>
        <taxon>Heterodera</taxon>
    </lineage>
</organism>
<feature type="chain" id="PRO_5044849038" evidence="1">
    <location>
        <begin position="22"/>
        <end position="331"/>
    </location>
</feature>
<evidence type="ECO:0000313" key="2">
    <source>
        <dbReference type="EMBL" id="KAL3081963.1"/>
    </source>
</evidence>
<protein>
    <submittedName>
        <fullName evidence="2">Uncharacterized protein</fullName>
    </submittedName>
</protein>
<keyword evidence="1" id="KW-0732">Signal</keyword>
<reference evidence="2 3" key="1">
    <citation type="submission" date="2024-10" db="EMBL/GenBank/DDBJ databases">
        <authorList>
            <person name="Kim D."/>
        </authorList>
    </citation>
    <scope>NUCLEOTIDE SEQUENCE [LARGE SCALE GENOMIC DNA]</scope>
    <source>
        <strain evidence="2">BH-2024</strain>
    </source>
</reference>